<dbReference type="InterPro" id="IPR035952">
    <property type="entry name" value="Rhomboid-like_sf"/>
</dbReference>
<evidence type="ECO:0000256" key="6">
    <source>
        <dbReference type="ARBA" id="ARBA00023136"/>
    </source>
</evidence>
<evidence type="ECO:0000256" key="3">
    <source>
        <dbReference type="ARBA" id="ARBA00022692"/>
    </source>
</evidence>
<feature type="region of interest" description="Disordered" evidence="7">
    <location>
        <begin position="79"/>
        <end position="105"/>
    </location>
</feature>
<feature type="compositionally biased region" description="Basic and acidic residues" evidence="7">
    <location>
        <begin position="139"/>
        <end position="156"/>
    </location>
</feature>
<feature type="region of interest" description="Disordered" evidence="7">
    <location>
        <begin position="139"/>
        <end position="159"/>
    </location>
</feature>
<evidence type="ECO:0000256" key="7">
    <source>
        <dbReference type="SAM" id="MobiDB-lite"/>
    </source>
</evidence>
<feature type="domain" description="Peptidase S54 rhomboid" evidence="9">
    <location>
        <begin position="216"/>
        <end position="366"/>
    </location>
</feature>
<organism evidence="10 11">
    <name type="scientific">Lophiostoma macrostomum CBS 122681</name>
    <dbReference type="NCBI Taxonomy" id="1314788"/>
    <lineage>
        <taxon>Eukaryota</taxon>
        <taxon>Fungi</taxon>
        <taxon>Dikarya</taxon>
        <taxon>Ascomycota</taxon>
        <taxon>Pezizomycotina</taxon>
        <taxon>Dothideomycetes</taxon>
        <taxon>Pleosporomycetidae</taxon>
        <taxon>Pleosporales</taxon>
        <taxon>Lophiostomataceae</taxon>
        <taxon>Lophiostoma</taxon>
    </lineage>
</organism>
<feature type="transmembrane region" description="Helical" evidence="8">
    <location>
        <begin position="256"/>
        <end position="275"/>
    </location>
</feature>
<dbReference type="OrthoDB" id="10260614at2759"/>
<feature type="transmembrane region" description="Helical" evidence="8">
    <location>
        <begin position="216"/>
        <end position="236"/>
    </location>
</feature>
<keyword evidence="11" id="KW-1185">Reference proteome</keyword>
<feature type="transmembrane region" description="Helical" evidence="8">
    <location>
        <begin position="112"/>
        <end position="133"/>
    </location>
</feature>
<dbReference type="GO" id="GO:0004252">
    <property type="term" value="F:serine-type endopeptidase activity"/>
    <property type="evidence" value="ECO:0007669"/>
    <property type="project" value="InterPro"/>
</dbReference>
<dbReference type="PANTHER" id="PTHR43731:SF14">
    <property type="entry name" value="PRESENILIN-ASSOCIATED RHOMBOID-LIKE PROTEIN, MITOCHONDRIAL"/>
    <property type="match status" value="1"/>
</dbReference>
<keyword evidence="3 8" id="KW-0812">Transmembrane</keyword>
<dbReference type="Gene3D" id="1.20.1540.10">
    <property type="entry name" value="Rhomboid-like"/>
    <property type="match status" value="1"/>
</dbReference>
<dbReference type="PANTHER" id="PTHR43731">
    <property type="entry name" value="RHOMBOID PROTEASE"/>
    <property type="match status" value="1"/>
</dbReference>
<dbReference type="GO" id="GO:0016020">
    <property type="term" value="C:membrane"/>
    <property type="evidence" value="ECO:0007669"/>
    <property type="project" value="UniProtKB-SubCell"/>
</dbReference>
<name>A0A6A6TH84_9PLEO</name>
<dbReference type="InterPro" id="IPR022764">
    <property type="entry name" value="Peptidase_S54_rhomboid_dom"/>
</dbReference>
<reference evidence="10" key="1">
    <citation type="journal article" date="2020" name="Stud. Mycol.">
        <title>101 Dothideomycetes genomes: a test case for predicting lifestyles and emergence of pathogens.</title>
        <authorList>
            <person name="Haridas S."/>
            <person name="Albert R."/>
            <person name="Binder M."/>
            <person name="Bloem J."/>
            <person name="Labutti K."/>
            <person name="Salamov A."/>
            <person name="Andreopoulos B."/>
            <person name="Baker S."/>
            <person name="Barry K."/>
            <person name="Bills G."/>
            <person name="Bluhm B."/>
            <person name="Cannon C."/>
            <person name="Castanera R."/>
            <person name="Culley D."/>
            <person name="Daum C."/>
            <person name="Ezra D."/>
            <person name="Gonzalez J."/>
            <person name="Henrissat B."/>
            <person name="Kuo A."/>
            <person name="Liang C."/>
            <person name="Lipzen A."/>
            <person name="Lutzoni F."/>
            <person name="Magnuson J."/>
            <person name="Mondo S."/>
            <person name="Nolan M."/>
            <person name="Ohm R."/>
            <person name="Pangilinan J."/>
            <person name="Park H.-J."/>
            <person name="Ramirez L."/>
            <person name="Alfaro M."/>
            <person name="Sun H."/>
            <person name="Tritt A."/>
            <person name="Yoshinaga Y."/>
            <person name="Zwiers L.-H."/>
            <person name="Turgeon B."/>
            <person name="Goodwin S."/>
            <person name="Spatafora J."/>
            <person name="Crous P."/>
            <person name="Grigoriev I."/>
        </authorList>
    </citation>
    <scope>NUCLEOTIDE SEQUENCE</scope>
    <source>
        <strain evidence="10">CBS 122681</strain>
    </source>
</reference>
<dbReference type="Pfam" id="PF01694">
    <property type="entry name" value="Rhomboid"/>
    <property type="match status" value="1"/>
</dbReference>
<dbReference type="AlphaFoldDB" id="A0A6A6TH84"/>
<proteinExistence type="inferred from homology"/>
<evidence type="ECO:0000256" key="4">
    <source>
        <dbReference type="ARBA" id="ARBA00022801"/>
    </source>
</evidence>
<keyword evidence="6 8" id="KW-0472">Membrane</keyword>
<evidence type="ECO:0000256" key="5">
    <source>
        <dbReference type="ARBA" id="ARBA00022989"/>
    </source>
</evidence>
<evidence type="ECO:0000313" key="11">
    <source>
        <dbReference type="Proteomes" id="UP000799324"/>
    </source>
</evidence>
<dbReference type="Proteomes" id="UP000799324">
    <property type="component" value="Unassembled WGS sequence"/>
</dbReference>
<feature type="transmembrane region" description="Helical" evidence="8">
    <location>
        <begin position="324"/>
        <end position="345"/>
    </location>
</feature>
<protein>
    <recommendedName>
        <fullName evidence="9">Peptidase S54 rhomboid domain-containing protein</fullName>
    </recommendedName>
</protein>
<feature type="transmembrane region" description="Helical" evidence="8">
    <location>
        <begin position="287"/>
        <end position="304"/>
    </location>
</feature>
<dbReference type="SUPFAM" id="SSF144091">
    <property type="entry name" value="Rhomboid-like"/>
    <property type="match status" value="1"/>
</dbReference>
<dbReference type="GO" id="GO:0006465">
    <property type="term" value="P:signal peptide processing"/>
    <property type="evidence" value="ECO:0007669"/>
    <property type="project" value="TreeGrafter"/>
</dbReference>
<accession>A0A6A6TH84</accession>
<evidence type="ECO:0000259" key="9">
    <source>
        <dbReference type="Pfam" id="PF01694"/>
    </source>
</evidence>
<evidence type="ECO:0000313" key="10">
    <source>
        <dbReference type="EMBL" id="KAF2659092.1"/>
    </source>
</evidence>
<gene>
    <name evidence="10" type="ORF">K491DRAFT_591724</name>
</gene>
<evidence type="ECO:0000256" key="1">
    <source>
        <dbReference type="ARBA" id="ARBA00004141"/>
    </source>
</evidence>
<dbReference type="InterPro" id="IPR050925">
    <property type="entry name" value="Rhomboid_protease_S54"/>
</dbReference>
<dbReference type="EMBL" id="MU004309">
    <property type="protein sequence ID" value="KAF2659092.1"/>
    <property type="molecule type" value="Genomic_DNA"/>
</dbReference>
<sequence length="388" mass="43520">MHTLRVLHPISRSFSSSSQPLSALLRHQGPYRRFLHLQTRGKPRQLQAQSPWLPVSEHVQHGSPLTRFAFYRALQNSPGANKSRYRRHTSSPSPPQQNDWVPPSPRIPKLRIAGPVAWAAIVSAGIFISLAYLEAREQLKPPPSERRSPALWERSRPQQTFTPATEVAQQWWRDQDAISKTTIGIMGANLTVHLTRFVVPEFWHSLWHIPMRPVNYSLFTSMFVHSGSFHLLFNLWACNNFIPPVGASRLFEGNPYHMLSFFLSTGVLSGLGQHLSTKLARSLTPMVIPAGGASGALFGFLGAFCMQYPDAELGIILLPFRFDAQSFLGCVMLFDFLGMVGLYNLGLGHGAHLSGALVGVGYSYFDGKNNIWKPLVDFWKRRLKGKPL</sequence>
<evidence type="ECO:0000256" key="8">
    <source>
        <dbReference type="SAM" id="Phobius"/>
    </source>
</evidence>
<comment type="similarity">
    <text evidence="2">Belongs to the peptidase S54 family.</text>
</comment>
<keyword evidence="5 8" id="KW-1133">Transmembrane helix</keyword>
<keyword evidence="4" id="KW-0378">Hydrolase</keyword>
<evidence type="ECO:0000256" key="2">
    <source>
        <dbReference type="ARBA" id="ARBA00009045"/>
    </source>
</evidence>
<comment type="subcellular location">
    <subcellularLocation>
        <location evidence="1">Membrane</location>
        <topology evidence="1">Multi-pass membrane protein</topology>
    </subcellularLocation>
</comment>